<evidence type="ECO:0000256" key="2">
    <source>
        <dbReference type="ARBA" id="ARBA00023125"/>
    </source>
</evidence>
<keyword evidence="2" id="KW-0238">DNA-binding</keyword>
<dbReference type="InterPro" id="IPR028082">
    <property type="entry name" value="Peripla_BP_I"/>
</dbReference>
<dbReference type="Proteomes" id="UP000248132">
    <property type="component" value="Unassembled WGS sequence"/>
</dbReference>
<dbReference type="EMBL" id="QKMR01000002">
    <property type="protein sequence ID" value="PYG89934.1"/>
    <property type="molecule type" value="Genomic_DNA"/>
</dbReference>
<gene>
    <name evidence="5" type="ORF">LY28_00534</name>
</gene>
<name>A0A318XPX2_9FIRM</name>
<keyword evidence="3" id="KW-0804">Transcription</keyword>
<dbReference type="AlphaFoldDB" id="A0A318XPX2"/>
<sequence length="330" mass="37246">MNKKYIGIREIAQLAGVSIATVSRVINGSSKTSDEVRERVNSIIEKYNYVPNITAKNMFSNTSKSIALFILDLDNPFFVSLVKSINKIAFENKYTLLICNTENNTEKEIEYLKYCEGIRTKGVIFTEGHIKNISWNKLHNQTCVFHDRQMSEAFSSVKSDNIKGIRLLVDYLFNLNHRQIAFAGYDKATKSVTERKQAYVTALGEKGITVPDEYIFSGDLKAKTGANAFDYFCSLPNRPTAIICANDQIAIGFNQRANMIGMRIPDDFSLVGFDGCNTEYFYPKITTIKQDINLIAQRLFECVVSPADQPKHYIIDVSLVIGNSCKKLNE</sequence>
<dbReference type="InterPro" id="IPR010982">
    <property type="entry name" value="Lambda_DNA-bd_dom_sf"/>
</dbReference>
<keyword evidence="6" id="KW-1185">Reference proteome</keyword>
<dbReference type="CDD" id="cd01392">
    <property type="entry name" value="HTH_LacI"/>
    <property type="match status" value="1"/>
</dbReference>
<evidence type="ECO:0000256" key="3">
    <source>
        <dbReference type="ARBA" id="ARBA00023163"/>
    </source>
</evidence>
<keyword evidence="1" id="KW-0805">Transcription regulation</keyword>
<dbReference type="PANTHER" id="PTHR30146:SF109">
    <property type="entry name" value="HTH-TYPE TRANSCRIPTIONAL REGULATOR GALS"/>
    <property type="match status" value="1"/>
</dbReference>
<evidence type="ECO:0000256" key="1">
    <source>
        <dbReference type="ARBA" id="ARBA00023015"/>
    </source>
</evidence>
<dbReference type="PROSITE" id="PS00356">
    <property type="entry name" value="HTH_LACI_1"/>
    <property type="match status" value="1"/>
</dbReference>
<dbReference type="GO" id="GO:0003700">
    <property type="term" value="F:DNA-binding transcription factor activity"/>
    <property type="evidence" value="ECO:0007669"/>
    <property type="project" value="TreeGrafter"/>
</dbReference>
<dbReference type="SMART" id="SM00354">
    <property type="entry name" value="HTH_LACI"/>
    <property type="match status" value="1"/>
</dbReference>
<dbReference type="PROSITE" id="PS50932">
    <property type="entry name" value="HTH_LACI_2"/>
    <property type="match status" value="1"/>
</dbReference>
<dbReference type="CDD" id="cd06267">
    <property type="entry name" value="PBP1_LacI_sugar_binding-like"/>
    <property type="match status" value="1"/>
</dbReference>
<proteinExistence type="predicted"/>
<comment type="caution">
    <text evidence="5">The sequence shown here is derived from an EMBL/GenBank/DDBJ whole genome shotgun (WGS) entry which is preliminary data.</text>
</comment>
<accession>A0A318XPX2</accession>
<organism evidence="5 6">
    <name type="scientific">Ruminiclostridium sufflavum DSM 19573</name>
    <dbReference type="NCBI Taxonomy" id="1121337"/>
    <lineage>
        <taxon>Bacteria</taxon>
        <taxon>Bacillati</taxon>
        <taxon>Bacillota</taxon>
        <taxon>Clostridia</taxon>
        <taxon>Eubacteriales</taxon>
        <taxon>Oscillospiraceae</taxon>
        <taxon>Ruminiclostridium</taxon>
    </lineage>
</organism>
<reference evidence="5 6" key="1">
    <citation type="submission" date="2018-06" db="EMBL/GenBank/DDBJ databases">
        <title>Genomic Encyclopedia of Type Strains, Phase I: the one thousand microbial genomes (KMG-I) project.</title>
        <authorList>
            <person name="Kyrpides N."/>
        </authorList>
    </citation>
    <scope>NUCLEOTIDE SEQUENCE [LARGE SCALE GENOMIC DNA]</scope>
    <source>
        <strain evidence="5 6">DSM 19573</strain>
    </source>
</reference>
<dbReference type="Gene3D" id="1.10.260.40">
    <property type="entry name" value="lambda repressor-like DNA-binding domains"/>
    <property type="match status" value="1"/>
</dbReference>
<dbReference type="OrthoDB" id="9789891at2"/>
<protein>
    <submittedName>
        <fullName evidence="5">LacI family transcriptional regulator/LacI family repressor for deo operon, udp, cdd, tsx, nupC, and nupG</fullName>
    </submittedName>
</protein>
<dbReference type="Pfam" id="PF00356">
    <property type="entry name" value="LacI"/>
    <property type="match status" value="1"/>
</dbReference>
<dbReference type="InterPro" id="IPR000843">
    <property type="entry name" value="HTH_LacI"/>
</dbReference>
<dbReference type="Gene3D" id="3.40.50.2300">
    <property type="match status" value="2"/>
</dbReference>
<dbReference type="RefSeq" id="WP_110460610.1">
    <property type="nucleotide sequence ID" value="NZ_QKMR01000002.1"/>
</dbReference>
<evidence type="ECO:0000313" key="5">
    <source>
        <dbReference type="EMBL" id="PYG89934.1"/>
    </source>
</evidence>
<dbReference type="SUPFAM" id="SSF53822">
    <property type="entry name" value="Periplasmic binding protein-like I"/>
    <property type="match status" value="1"/>
</dbReference>
<dbReference type="PANTHER" id="PTHR30146">
    <property type="entry name" value="LACI-RELATED TRANSCRIPTIONAL REPRESSOR"/>
    <property type="match status" value="1"/>
</dbReference>
<feature type="domain" description="HTH lacI-type" evidence="4">
    <location>
        <begin position="6"/>
        <end position="60"/>
    </location>
</feature>
<evidence type="ECO:0000259" key="4">
    <source>
        <dbReference type="PROSITE" id="PS50932"/>
    </source>
</evidence>
<dbReference type="SUPFAM" id="SSF47413">
    <property type="entry name" value="lambda repressor-like DNA-binding domains"/>
    <property type="match status" value="1"/>
</dbReference>
<dbReference type="Pfam" id="PF13377">
    <property type="entry name" value="Peripla_BP_3"/>
    <property type="match status" value="1"/>
</dbReference>
<evidence type="ECO:0000313" key="6">
    <source>
        <dbReference type="Proteomes" id="UP000248132"/>
    </source>
</evidence>
<dbReference type="InterPro" id="IPR046335">
    <property type="entry name" value="LacI/GalR-like_sensor"/>
</dbReference>
<dbReference type="GO" id="GO:0000976">
    <property type="term" value="F:transcription cis-regulatory region binding"/>
    <property type="evidence" value="ECO:0007669"/>
    <property type="project" value="TreeGrafter"/>
</dbReference>